<sequence>MRLLKTDTIELETFEYGDVPPYAILSHRWGKDELTYQDLETGAAAKERKEGFTKVRQCCAKAKADGFDYAWIDSCCINKKSSSELSEAINSMFNWYHQAERCYAHLADVPSKSTFVESEWFTRGWTLQELLAPSDLQFVDENWAYIGTKITRQQDISDCTGIPVNILCGDDDLDTASIAQRMAWASKRKTQRLEDRAYCLMGIFGIYMPLIYGEGEQAFLRLQEEIMRISHDDSLFAWKSSDSRGGVLATSPDAFRESGDIVQFNPFNDYNTALTINSRGIHLKTRFIGIGPQRLGLAILHCKRKSEDKPVAIYARDLLGTMETFERVMSDKIECFDRKKYRHSQYPMRTMCIQTGRTTPVLKSSNSKKRKRDDNTPYEIYDNYTLQSLMQFDRAEAVSKAAKSASQDDMWLLLTRDNVDVNWGDDYDWTPLHHAVSRCKQATVKMLLARGANINPVNAVGETPICLAAKDGHEDIFKLLRDAGALINPTEPEHKMPLSFAIKGRHKNIVKLLLENGAKIDEEDGSIGRTPLSLAASNTDQSILRLILEYKAEVHANDYKITESPFLSAIMGGNTDYVKSCLKQQLRLYQGAFNYYTVTPLSLAVLSGHGDIVRLLLENGAQAGEVFYGLSLLSVAIAKGYYDIVELLLKNGVYALTTNGGSDKGPLSLAILNGHRDIIKLLLKYRAKANRIEEDGETPLSLAVLQRQEDIVTLLLESGPEVDLKNGYGFTPLQMAALDGNEGIAAVLLAAGAQVNVQDKTGKTPLMMAVAGGYGNMVILLLKWGAQVNIKTSRDEMALSLAISNGHVAIVKLLLENGADVGLKNSEDQTPLMLAKRNGQAGIIKLLHEAEKTKVNTALGC</sequence>
<dbReference type="GeneID" id="25777600"/>
<dbReference type="SUPFAM" id="SSF48403">
    <property type="entry name" value="Ankyrin repeat"/>
    <property type="match status" value="2"/>
</dbReference>
<dbReference type="InterPro" id="IPR051616">
    <property type="entry name" value="Cul2-RING_E3_ligase_SR"/>
</dbReference>
<dbReference type="InterPro" id="IPR058525">
    <property type="entry name" value="DUF8212"/>
</dbReference>
<feature type="repeat" description="ANK" evidence="1">
    <location>
        <begin position="695"/>
        <end position="727"/>
    </location>
</feature>
<dbReference type="PANTHER" id="PTHR46224">
    <property type="entry name" value="ANKYRIN REPEAT FAMILY PROTEIN"/>
    <property type="match status" value="1"/>
</dbReference>
<evidence type="ECO:0000256" key="1">
    <source>
        <dbReference type="PROSITE-ProRule" id="PRU00023"/>
    </source>
</evidence>
<feature type="repeat" description="ANK" evidence="1">
    <location>
        <begin position="527"/>
        <end position="559"/>
    </location>
</feature>
<dbReference type="Pfam" id="PF00023">
    <property type="entry name" value="Ank"/>
    <property type="match status" value="2"/>
</dbReference>
<keyword evidence="1" id="KW-0040">ANK repeat</keyword>
<dbReference type="SMART" id="SM00248">
    <property type="entry name" value="ANK"/>
    <property type="match status" value="12"/>
</dbReference>
<dbReference type="Pfam" id="PF26640">
    <property type="entry name" value="DUF8212"/>
    <property type="match status" value="1"/>
</dbReference>
<name>G9NGY8_HYPAI</name>
<feature type="repeat" description="ANK" evidence="1">
    <location>
        <begin position="794"/>
        <end position="826"/>
    </location>
</feature>
<dbReference type="HOGENOM" id="CLU_000288_138_8_1"/>
<feature type="repeat" description="ANK" evidence="1">
    <location>
        <begin position="761"/>
        <end position="793"/>
    </location>
</feature>
<dbReference type="PRINTS" id="PR01415">
    <property type="entry name" value="ANKYRIN"/>
</dbReference>
<proteinExistence type="predicted"/>
<feature type="repeat" description="ANK" evidence="1">
    <location>
        <begin position="628"/>
        <end position="660"/>
    </location>
</feature>
<evidence type="ECO:0000259" key="2">
    <source>
        <dbReference type="Pfam" id="PF06985"/>
    </source>
</evidence>
<dbReference type="eggNOG" id="KOG0504">
    <property type="taxonomic scope" value="Eukaryota"/>
</dbReference>
<dbReference type="Pfam" id="PF06985">
    <property type="entry name" value="HET"/>
    <property type="match status" value="1"/>
</dbReference>
<evidence type="ECO:0000313" key="5">
    <source>
        <dbReference type="Proteomes" id="UP000005426"/>
    </source>
</evidence>
<dbReference type="Pfam" id="PF12796">
    <property type="entry name" value="Ank_2"/>
    <property type="match status" value="3"/>
</dbReference>
<comment type="caution">
    <text evidence="4">The sequence shown here is derived from an EMBL/GenBank/DDBJ whole genome shotgun (WGS) entry which is preliminary data.</text>
</comment>
<reference evidence="4 5" key="1">
    <citation type="journal article" date="2011" name="Genome Biol.">
        <title>Comparative genome sequence analysis underscores mycoparasitism as the ancestral life style of Trichoderma.</title>
        <authorList>
            <person name="Kubicek C.P."/>
            <person name="Herrera-Estrella A."/>
            <person name="Seidl-Seiboth V."/>
            <person name="Martinez D.A."/>
            <person name="Druzhinina I.S."/>
            <person name="Thon M."/>
            <person name="Zeilinger S."/>
            <person name="Casas-Flores S."/>
            <person name="Horwitz B.A."/>
            <person name="Mukherjee P.K."/>
            <person name="Mukherjee M."/>
            <person name="Kredics L."/>
            <person name="Alcaraz L.D."/>
            <person name="Aerts A."/>
            <person name="Antal Z."/>
            <person name="Atanasova L."/>
            <person name="Cervantes-Badillo M.G."/>
            <person name="Challacombe J."/>
            <person name="Chertkov O."/>
            <person name="McCluskey K."/>
            <person name="Coulpier F."/>
            <person name="Deshpande N."/>
            <person name="von Doehren H."/>
            <person name="Ebbole D.J."/>
            <person name="Esquivel-Naranjo E.U."/>
            <person name="Fekete E."/>
            <person name="Flipphi M."/>
            <person name="Glaser F."/>
            <person name="Gomez-Rodriguez E.Y."/>
            <person name="Gruber S."/>
            <person name="Han C."/>
            <person name="Henrissat B."/>
            <person name="Hermosa R."/>
            <person name="Hernandez-Onate M."/>
            <person name="Karaffa L."/>
            <person name="Kosti I."/>
            <person name="Le Crom S."/>
            <person name="Lindquist E."/>
            <person name="Lucas S."/>
            <person name="Luebeck M."/>
            <person name="Luebeck P.S."/>
            <person name="Margeot A."/>
            <person name="Metz B."/>
            <person name="Misra M."/>
            <person name="Nevalainen H."/>
            <person name="Omann M."/>
            <person name="Packer N."/>
            <person name="Perrone G."/>
            <person name="Uresti-Rivera E.E."/>
            <person name="Salamov A."/>
            <person name="Schmoll M."/>
            <person name="Seiboth B."/>
            <person name="Shapiro H."/>
            <person name="Sukno S."/>
            <person name="Tamayo-Ramos J.A."/>
            <person name="Tisch D."/>
            <person name="Wiest A."/>
            <person name="Wilkinson H.H."/>
            <person name="Zhang M."/>
            <person name="Coutinho P.M."/>
            <person name="Kenerley C.M."/>
            <person name="Monte E."/>
            <person name="Baker S.E."/>
            <person name="Grigoriev I.V."/>
        </authorList>
    </citation>
    <scope>NUCLEOTIDE SEQUENCE [LARGE SCALE GENOMIC DNA]</scope>
    <source>
        <strain evidence="5">ATCC 20476 / IMI 206040</strain>
    </source>
</reference>
<dbReference type="PANTHER" id="PTHR46224:SF64">
    <property type="entry name" value="IQ MOTIF AND ANKYRIN REPEAT DOMAIN-CONTAINING PROTEIN 1"/>
    <property type="match status" value="1"/>
</dbReference>
<dbReference type="Proteomes" id="UP000005426">
    <property type="component" value="Unassembled WGS sequence"/>
</dbReference>
<dbReference type="InterPro" id="IPR036770">
    <property type="entry name" value="Ankyrin_rpt-contain_sf"/>
</dbReference>
<dbReference type="PROSITE" id="PS50297">
    <property type="entry name" value="ANK_REP_REGION"/>
    <property type="match status" value="9"/>
</dbReference>
<dbReference type="InterPro" id="IPR002110">
    <property type="entry name" value="Ankyrin_rpt"/>
</dbReference>
<gene>
    <name evidence="4" type="ORF">TRIATDRAFT_212181</name>
</gene>
<dbReference type="RefSeq" id="XP_013948293.1">
    <property type="nucleotide sequence ID" value="XM_014092818.1"/>
</dbReference>
<evidence type="ECO:0000259" key="3">
    <source>
        <dbReference type="Pfam" id="PF26640"/>
    </source>
</evidence>
<feature type="repeat" description="ANK" evidence="1">
    <location>
        <begin position="493"/>
        <end position="525"/>
    </location>
</feature>
<evidence type="ECO:0000313" key="4">
    <source>
        <dbReference type="EMBL" id="EHK50138.1"/>
    </source>
</evidence>
<dbReference type="STRING" id="452589.G9NGY8"/>
<feature type="repeat" description="ANK" evidence="1">
    <location>
        <begin position="662"/>
        <end position="694"/>
    </location>
</feature>
<feature type="repeat" description="ANK" evidence="1">
    <location>
        <begin position="427"/>
        <end position="459"/>
    </location>
</feature>
<dbReference type="OrthoDB" id="20872at2759"/>
<protein>
    <submittedName>
        <fullName evidence="4">Uncharacterized protein</fullName>
    </submittedName>
</protein>
<dbReference type="Pfam" id="PF13637">
    <property type="entry name" value="Ank_4"/>
    <property type="match status" value="1"/>
</dbReference>
<organism evidence="4 5">
    <name type="scientific">Hypocrea atroviridis (strain ATCC 20476 / IMI 206040)</name>
    <name type="common">Trichoderma atroviride</name>
    <dbReference type="NCBI Taxonomy" id="452589"/>
    <lineage>
        <taxon>Eukaryota</taxon>
        <taxon>Fungi</taxon>
        <taxon>Dikarya</taxon>
        <taxon>Ascomycota</taxon>
        <taxon>Pezizomycotina</taxon>
        <taxon>Sordariomycetes</taxon>
        <taxon>Hypocreomycetidae</taxon>
        <taxon>Hypocreales</taxon>
        <taxon>Hypocreaceae</taxon>
        <taxon>Trichoderma</taxon>
    </lineage>
</organism>
<feature type="repeat" description="ANK" evidence="1">
    <location>
        <begin position="460"/>
        <end position="492"/>
    </location>
</feature>
<feature type="repeat" description="ANK" evidence="1">
    <location>
        <begin position="728"/>
        <end position="760"/>
    </location>
</feature>
<dbReference type="PROSITE" id="PS50088">
    <property type="entry name" value="ANK_REPEAT"/>
    <property type="match status" value="11"/>
</dbReference>
<dbReference type="Gene3D" id="1.25.40.20">
    <property type="entry name" value="Ankyrin repeat-containing domain"/>
    <property type="match status" value="2"/>
</dbReference>
<dbReference type="InterPro" id="IPR010730">
    <property type="entry name" value="HET"/>
</dbReference>
<dbReference type="KEGG" id="tatv:25777600"/>
<feature type="repeat" description="ANK" evidence="1">
    <location>
        <begin position="596"/>
        <end position="622"/>
    </location>
</feature>
<feature type="domain" description="DUF8212" evidence="3">
    <location>
        <begin position="217"/>
        <end position="257"/>
    </location>
</feature>
<accession>G9NGY8</accession>
<keyword evidence="5" id="KW-1185">Reference proteome</keyword>
<dbReference type="EMBL" id="ABDG02000015">
    <property type="protein sequence ID" value="EHK50138.1"/>
    <property type="molecule type" value="Genomic_DNA"/>
</dbReference>
<feature type="domain" description="Heterokaryon incompatibility" evidence="2">
    <location>
        <begin position="22"/>
        <end position="108"/>
    </location>
</feature>
<dbReference type="AlphaFoldDB" id="G9NGY8"/>